<dbReference type="PROSITE" id="PS51866">
    <property type="entry name" value="MOP"/>
    <property type="match status" value="1"/>
</dbReference>
<dbReference type="InterPro" id="IPR005116">
    <property type="entry name" value="Transp-assoc_OB_typ1"/>
</dbReference>
<gene>
    <name evidence="4" type="ORF">FB560_3691</name>
</gene>
<dbReference type="AlphaFoldDB" id="A0A543BBK1"/>
<dbReference type="GO" id="GO:0006355">
    <property type="term" value="P:regulation of DNA-templated transcription"/>
    <property type="evidence" value="ECO:0007669"/>
    <property type="project" value="InterPro"/>
</dbReference>
<dbReference type="SUPFAM" id="SSF50331">
    <property type="entry name" value="MOP-like"/>
    <property type="match status" value="1"/>
</dbReference>
<dbReference type="EMBL" id="VFOX01000002">
    <property type="protein sequence ID" value="TQL82207.1"/>
    <property type="molecule type" value="Genomic_DNA"/>
</dbReference>
<keyword evidence="1 2" id="KW-0500">Molybdenum</keyword>
<evidence type="ECO:0000259" key="3">
    <source>
        <dbReference type="PROSITE" id="PS51866"/>
    </source>
</evidence>
<dbReference type="GO" id="GO:0003677">
    <property type="term" value="F:DNA binding"/>
    <property type="evidence" value="ECO:0007669"/>
    <property type="project" value="InterPro"/>
</dbReference>
<dbReference type="InterPro" id="IPR004606">
    <property type="entry name" value="Mop_domain"/>
</dbReference>
<dbReference type="Pfam" id="PF03459">
    <property type="entry name" value="TOBE"/>
    <property type="match status" value="1"/>
</dbReference>
<protein>
    <submittedName>
        <fullName evidence="4">Molybdopterin-binding protein</fullName>
    </submittedName>
</protein>
<dbReference type="InterPro" id="IPR000551">
    <property type="entry name" value="MerR-type_HTH_dom"/>
</dbReference>
<evidence type="ECO:0000313" key="4">
    <source>
        <dbReference type="EMBL" id="TQL82207.1"/>
    </source>
</evidence>
<name>A0A543BBK1_9MICO</name>
<comment type="caution">
    <text evidence="4">The sequence shown here is derived from an EMBL/GenBank/DDBJ whole genome shotgun (WGS) entry which is preliminary data.</text>
</comment>
<accession>A0A543BBK1</accession>
<dbReference type="GO" id="GO:0015689">
    <property type="term" value="P:molybdate ion transport"/>
    <property type="evidence" value="ECO:0007669"/>
    <property type="project" value="InterPro"/>
</dbReference>
<dbReference type="Gene3D" id="1.10.1660.10">
    <property type="match status" value="1"/>
</dbReference>
<reference evidence="4 5" key="1">
    <citation type="submission" date="2019-06" db="EMBL/GenBank/DDBJ databases">
        <title>Sequencing the genomes of 1000 actinobacteria strains.</title>
        <authorList>
            <person name="Klenk H.-P."/>
        </authorList>
    </citation>
    <scope>NUCLEOTIDE SEQUENCE [LARGE SCALE GENOMIC DNA]</scope>
    <source>
        <strain evidence="4 5">DSM 20169</strain>
    </source>
</reference>
<evidence type="ECO:0000256" key="2">
    <source>
        <dbReference type="PROSITE-ProRule" id="PRU01213"/>
    </source>
</evidence>
<evidence type="ECO:0000256" key="1">
    <source>
        <dbReference type="ARBA" id="ARBA00022505"/>
    </source>
</evidence>
<evidence type="ECO:0000313" key="5">
    <source>
        <dbReference type="Proteomes" id="UP000317209"/>
    </source>
</evidence>
<keyword evidence="5" id="KW-1185">Reference proteome</keyword>
<dbReference type="Gene3D" id="2.40.50.100">
    <property type="match status" value="1"/>
</dbReference>
<dbReference type="Pfam" id="PF00376">
    <property type="entry name" value="MerR"/>
    <property type="match status" value="1"/>
</dbReference>
<organism evidence="4 5">
    <name type="scientific">Microbacterium saperdae</name>
    <dbReference type="NCBI Taxonomy" id="69368"/>
    <lineage>
        <taxon>Bacteria</taxon>
        <taxon>Bacillati</taxon>
        <taxon>Actinomycetota</taxon>
        <taxon>Actinomycetes</taxon>
        <taxon>Micrococcales</taxon>
        <taxon>Microbacteriaceae</taxon>
        <taxon>Microbacterium</taxon>
    </lineage>
</organism>
<proteinExistence type="predicted"/>
<dbReference type="InterPro" id="IPR008995">
    <property type="entry name" value="Mo/tungstate-bd_C_term_dom"/>
</dbReference>
<dbReference type="Proteomes" id="UP000317209">
    <property type="component" value="Unassembled WGS sequence"/>
</dbReference>
<sequence>MNFAWSVRISGSLGSMQTYRIARAAQLLGVSDDTVRRWIEQGLLPVTDAVPAEIPGDAIAARAVAVAEEAQIADDVLSSARNRFVGIVTRVQIDGLMAQVDIQSGPHRVVSLMSAEAARELQLEVGSLATASVKATQVVVEVPKG</sequence>
<feature type="domain" description="Mop" evidence="3">
    <location>
        <begin position="77"/>
        <end position="142"/>
    </location>
</feature>